<evidence type="ECO:0000313" key="1">
    <source>
        <dbReference type="EMBL" id="KAJ4711359.1"/>
    </source>
</evidence>
<evidence type="ECO:0000313" key="2">
    <source>
        <dbReference type="Proteomes" id="UP001164539"/>
    </source>
</evidence>
<sequence>MSEFKDSAIKLFGKTIPLSAVNYQQPQQQEILSNDHQSSSADDHGSFDRNPETSLPEDNSNKELQEEQLEEQKEQSGKEIIEYKQEDGSSKQITEELKDPTTSSVNTDHPKTPSVDGETSSLKSSKNAAQSETSTSQEKPLKKPDKILPCPRCNSMDTKFCYYNNYNVNQPRHFCKNCQRYWTAGGTMRNVPVGAGRRKNKSTSVSHFRQIMISEALRSGQTNVPNGIHNPSFGNNGTVLTFGSDSPLCESVASVLNLTGKTQNCMRNGFHRPEQRNLPSLGGRSNGDDHSSGSSITASNSSEKGGTSASQDVRIKNYQDSAPQVPYFPGPPWPYPWNTPMPPPPAFYPPGFPVSFYPETAYWSCAIPGPWNMPCVSPNSSSLTHCAPNSTPATPTLGKHSRDGNIISSTNSEKEESSRGSNNSERSVLVPKTLRIDDPSEAAKSSIWATLGIKNEKTNSGEGLFKGFQSKRDDRNYTAETSAVLQANPAALSRSLNFRENT</sequence>
<protein>
    <submittedName>
        <fullName evidence="1">Cyclic dof factor like</fullName>
    </submittedName>
</protein>
<reference evidence="1 2" key="1">
    <citation type="journal article" date="2023" name="Science">
        <title>Complex scaffold remodeling in plant triterpene biosynthesis.</title>
        <authorList>
            <person name="De La Pena R."/>
            <person name="Hodgson H."/>
            <person name="Liu J.C."/>
            <person name="Stephenson M.J."/>
            <person name="Martin A.C."/>
            <person name="Owen C."/>
            <person name="Harkess A."/>
            <person name="Leebens-Mack J."/>
            <person name="Jimenez L.E."/>
            <person name="Osbourn A."/>
            <person name="Sattely E.S."/>
        </authorList>
    </citation>
    <scope>NUCLEOTIDE SEQUENCE [LARGE SCALE GENOMIC DNA]</scope>
    <source>
        <strain evidence="2">cv. JPN11</strain>
        <tissue evidence="1">Leaf</tissue>
    </source>
</reference>
<dbReference type="EMBL" id="CM051402">
    <property type="protein sequence ID" value="KAJ4711359.1"/>
    <property type="molecule type" value="Genomic_DNA"/>
</dbReference>
<gene>
    <name evidence="1" type="ORF">OWV82_017394</name>
</gene>
<proteinExistence type="predicted"/>
<comment type="caution">
    <text evidence="1">The sequence shown here is derived from an EMBL/GenBank/DDBJ whole genome shotgun (WGS) entry which is preliminary data.</text>
</comment>
<keyword evidence="2" id="KW-1185">Reference proteome</keyword>
<name>A0ACC1XKZ4_MELAZ</name>
<organism evidence="1 2">
    <name type="scientific">Melia azedarach</name>
    <name type="common">Chinaberry tree</name>
    <dbReference type="NCBI Taxonomy" id="155640"/>
    <lineage>
        <taxon>Eukaryota</taxon>
        <taxon>Viridiplantae</taxon>
        <taxon>Streptophyta</taxon>
        <taxon>Embryophyta</taxon>
        <taxon>Tracheophyta</taxon>
        <taxon>Spermatophyta</taxon>
        <taxon>Magnoliopsida</taxon>
        <taxon>eudicotyledons</taxon>
        <taxon>Gunneridae</taxon>
        <taxon>Pentapetalae</taxon>
        <taxon>rosids</taxon>
        <taxon>malvids</taxon>
        <taxon>Sapindales</taxon>
        <taxon>Meliaceae</taxon>
        <taxon>Melia</taxon>
    </lineage>
</organism>
<accession>A0ACC1XKZ4</accession>
<dbReference type="Proteomes" id="UP001164539">
    <property type="component" value="Chromosome 9"/>
</dbReference>